<reference evidence="6" key="1">
    <citation type="submission" date="2017-01" db="EMBL/GenBank/DDBJ databases">
        <authorList>
            <person name="Varghese N."/>
            <person name="Submissions S."/>
        </authorList>
    </citation>
    <scope>NUCLEOTIDE SEQUENCE [LARGE SCALE GENOMIC DNA]</scope>
    <source>
        <strain evidence="6">DSM 46698</strain>
    </source>
</reference>
<sequence>MDGLFYLLENITMKSLYIITGSSKGIGLALLKSLAKDANNFIVGIARSESKEQHENVRNLSLDLGNFDLLRQSFDQIFPEGAFENLVLINNAGWIGQIDHLGNLKAKSIRDIFNINTIAPAMLMNEFISRYTESSGNKTIINISSGAARKAVDGWSGYSSSKAALNMISEVAQEEADLDNTGIKVFAVAPGVVDTEMQSNIRSAPESGFSKLEKFKGLKSENALSSATEAAEKILYLVKNRDQFKGVLQDVREF</sequence>
<evidence type="ECO:0000256" key="4">
    <source>
        <dbReference type="ARBA" id="ARBA00023002"/>
    </source>
</evidence>
<keyword evidence="3" id="KW-0521">NADP</keyword>
<dbReference type="InterPro" id="IPR020904">
    <property type="entry name" value="Sc_DH/Rdtase_CS"/>
</dbReference>
<proteinExistence type="predicted"/>
<keyword evidence="2" id="KW-0963">Cytoplasm</keyword>
<dbReference type="InterPro" id="IPR002347">
    <property type="entry name" value="SDR_fam"/>
</dbReference>
<comment type="subcellular location">
    <subcellularLocation>
        <location evidence="1">Cytoplasm</location>
    </subcellularLocation>
</comment>
<dbReference type="Proteomes" id="UP000186026">
    <property type="component" value="Unassembled WGS sequence"/>
</dbReference>
<dbReference type="Gene3D" id="3.40.50.720">
    <property type="entry name" value="NAD(P)-binding Rossmann-like Domain"/>
    <property type="match status" value="1"/>
</dbReference>
<evidence type="ECO:0000313" key="5">
    <source>
        <dbReference type="EMBL" id="SIT03305.1"/>
    </source>
</evidence>
<evidence type="ECO:0000256" key="2">
    <source>
        <dbReference type="ARBA" id="ARBA00022490"/>
    </source>
</evidence>
<dbReference type="PRINTS" id="PR00081">
    <property type="entry name" value="GDHRDH"/>
</dbReference>
<evidence type="ECO:0000313" key="6">
    <source>
        <dbReference type="Proteomes" id="UP000186026"/>
    </source>
</evidence>
<accession>A0A1N7NY61</accession>
<evidence type="ECO:0000256" key="1">
    <source>
        <dbReference type="ARBA" id="ARBA00004496"/>
    </source>
</evidence>
<dbReference type="SUPFAM" id="SSF51735">
    <property type="entry name" value="NAD(P)-binding Rossmann-fold domains"/>
    <property type="match status" value="1"/>
</dbReference>
<dbReference type="InterPro" id="IPR051721">
    <property type="entry name" value="Biopterin_syn/organic_redct"/>
</dbReference>
<dbReference type="STRING" id="529505.SAMN05421761_11286"/>
<dbReference type="EMBL" id="FTOP01000012">
    <property type="protein sequence ID" value="SIT03305.1"/>
    <property type="molecule type" value="Genomic_DNA"/>
</dbReference>
<dbReference type="PANTHER" id="PTHR44085">
    <property type="entry name" value="SEPIAPTERIN REDUCTASE"/>
    <property type="match status" value="1"/>
</dbReference>
<name>A0A1N7NY61_9BACT</name>
<dbReference type="AlphaFoldDB" id="A0A1N7NY61"/>
<dbReference type="GO" id="GO:0006729">
    <property type="term" value="P:tetrahydrobiopterin biosynthetic process"/>
    <property type="evidence" value="ECO:0007669"/>
    <property type="project" value="TreeGrafter"/>
</dbReference>
<dbReference type="PROSITE" id="PS00061">
    <property type="entry name" value="ADH_SHORT"/>
    <property type="match status" value="1"/>
</dbReference>
<keyword evidence="4" id="KW-0560">Oxidoreductase</keyword>
<dbReference type="PANTHER" id="PTHR44085:SF2">
    <property type="entry name" value="SEPIAPTERIN REDUCTASE"/>
    <property type="match status" value="1"/>
</dbReference>
<organism evidence="5 6">
    <name type="scientific">Belliella pelovolcani</name>
    <dbReference type="NCBI Taxonomy" id="529505"/>
    <lineage>
        <taxon>Bacteria</taxon>
        <taxon>Pseudomonadati</taxon>
        <taxon>Bacteroidota</taxon>
        <taxon>Cytophagia</taxon>
        <taxon>Cytophagales</taxon>
        <taxon>Cyclobacteriaceae</taxon>
        <taxon>Belliella</taxon>
    </lineage>
</organism>
<keyword evidence="6" id="KW-1185">Reference proteome</keyword>
<protein>
    <submittedName>
        <fullName evidence="5">Benzil reductase ((S)-benzoin forming)</fullName>
    </submittedName>
</protein>
<evidence type="ECO:0000256" key="3">
    <source>
        <dbReference type="ARBA" id="ARBA00022857"/>
    </source>
</evidence>
<dbReference type="GO" id="GO:0004757">
    <property type="term" value="F:sepiapterin reductase (NADP+) activity"/>
    <property type="evidence" value="ECO:0007669"/>
    <property type="project" value="TreeGrafter"/>
</dbReference>
<dbReference type="GO" id="GO:0005737">
    <property type="term" value="C:cytoplasm"/>
    <property type="evidence" value="ECO:0007669"/>
    <property type="project" value="UniProtKB-SubCell"/>
</dbReference>
<gene>
    <name evidence="5" type="ORF">SAMN05421761_11286</name>
</gene>
<dbReference type="InterPro" id="IPR036291">
    <property type="entry name" value="NAD(P)-bd_dom_sf"/>
</dbReference>
<dbReference type="Pfam" id="PF00106">
    <property type="entry name" value="adh_short"/>
    <property type="match status" value="1"/>
</dbReference>